<reference evidence="10 11" key="1">
    <citation type="submission" date="2010-08" db="EMBL/GenBank/DDBJ databases">
        <authorList>
            <person name="Durkin A.S."/>
            <person name="Madupu R."/>
            <person name="Torralba M."/>
            <person name="Gillis M."/>
            <person name="Methe B."/>
            <person name="Sutton G."/>
            <person name="Nelson K.E."/>
        </authorList>
    </citation>
    <scope>NUCLEOTIDE SEQUENCE [LARGE SCALE GENOMIC DNA]</scope>
    <source>
        <strain evidence="10 11">PB189-T1-4</strain>
    </source>
</reference>
<dbReference type="InterPro" id="IPR001347">
    <property type="entry name" value="SIS_dom"/>
</dbReference>
<evidence type="ECO:0000259" key="9">
    <source>
        <dbReference type="PROSITE" id="PS51464"/>
    </source>
</evidence>
<keyword evidence="7" id="KW-0315">Glutamine amidotransferase</keyword>
<dbReference type="CDD" id="cd00714">
    <property type="entry name" value="GFAT"/>
    <property type="match status" value="1"/>
</dbReference>
<dbReference type="InterPro" id="IPR017932">
    <property type="entry name" value="GATase_2_dom"/>
</dbReference>
<dbReference type="PANTHER" id="PTHR10937:SF0">
    <property type="entry name" value="GLUTAMINE--FRUCTOSE-6-PHOSPHATE TRANSAMINASE (ISOMERIZING)"/>
    <property type="match status" value="1"/>
</dbReference>
<feature type="domain" description="Glutamine amidotransferase type-2" evidence="8">
    <location>
        <begin position="2"/>
        <end position="222"/>
    </location>
</feature>
<feature type="domain" description="SIS" evidence="9">
    <location>
        <begin position="291"/>
        <end position="430"/>
    </location>
</feature>
<dbReference type="Pfam" id="PF13522">
    <property type="entry name" value="GATase_6"/>
    <property type="match status" value="1"/>
</dbReference>
<dbReference type="InterPro" id="IPR029055">
    <property type="entry name" value="Ntn_hydrolases_N"/>
</dbReference>
<evidence type="ECO:0000256" key="5">
    <source>
        <dbReference type="ARBA" id="ARBA00022679"/>
    </source>
</evidence>
<dbReference type="InterPro" id="IPR047084">
    <property type="entry name" value="GFAT_N"/>
</dbReference>
<keyword evidence="5 10" id="KW-0808">Transferase</keyword>
<dbReference type="CDD" id="cd05008">
    <property type="entry name" value="SIS_GlmS_GlmD_1"/>
    <property type="match status" value="1"/>
</dbReference>
<dbReference type="Gene3D" id="3.40.50.10490">
    <property type="entry name" value="Glucose-6-phosphate isomerase like protein, domain 1"/>
    <property type="match status" value="2"/>
</dbReference>
<dbReference type="EMBL" id="AEDQ01000017">
    <property type="protein sequence ID" value="EFL44285.1"/>
    <property type="molecule type" value="Genomic_DNA"/>
</dbReference>
<name>A0ABN0B0E9_9ACTN</name>
<dbReference type="InterPro" id="IPR035490">
    <property type="entry name" value="GlmS/FrlB_SIS"/>
</dbReference>
<accession>A0ABN0B0E9</accession>
<gene>
    <name evidence="10" type="primary">glmS</name>
    <name evidence="10" type="ORF">HMPREF9248_0894</name>
</gene>
<keyword evidence="6" id="KW-0677">Repeat</keyword>
<keyword evidence="11" id="KW-1185">Reference proteome</keyword>
<dbReference type="RefSeq" id="WP_006303996.1">
    <property type="nucleotide sequence ID" value="NZ_AEDQ01000017.1"/>
</dbReference>
<comment type="caution">
    <text evidence="10">The sequence shown here is derived from an EMBL/GenBank/DDBJ whole genome shotgun (WGS) entry which is preliminary data.</text>
</comment>
<dbReference type="SUPFAM" id="SSF53697">
    <property type="entry name" value="SIS domain"/>
    <property type="match status" value="1"/>
</dbReference>
<dbReference type="Gene3D" id="3.60.20.10">
    <property type="entry name" value="Glutamine Phosphoribosylpyrophosphate, subunit 1, domain 1"/>
    <property type="match status" value="1"/>
</dbReference>
<evidence type="ECO:0000313" key="10">
    <source>
        <dbReference type="EMBL" id="EFL44285.1"/>
    </source>
</evidence>
<dbReference type="PANTHER" id="PTHR10937">
    <property type="entry name" value="GLUCOSAMINE--FRUCTOSE-6-PHOSPHATE AMINOTRANSFERASE, ISOMERIZING"/>
    <property type="match status" value="1"/>
</dbReference>
<dbReference type="EC" id="2.6.1.16" evidence="2"/>
<evidence type="ECO:0000256" key="1">
    <source>
        <dbReference type="ARBA" id="ARBA00001031"/>
    </source>
</evidence>
<dbReference type="NCBIfam" id="NF001484">
    <property type="entry name" value="PRK00331.1"/>
    <property type="match status" value="1"/>
</dbReference>
<evidence type="ECO:0000256" key="2">
    <source>
        <dbReference type="ARBA" id="ARBA00012916"/>
    </source>
</evidence>
<dbReference type="Pfam" id="PF01380">
    <property type="entry name" value="SIS"/>
    <property type="match status" value="2"/>
</dbReference>
<evidence type="ECO:0000256" key="6">
    <source>
        <dbReference type="ARBA" id="ARBA00022737"/>
    </source>
</evidence>
<dbReference type="GO" id="GO:0004360">
    <property type="term" value="F:glutamine-fructose-6-phosphate transaminase (isomerizing) activity"/>
    <property type="evidence" value="ECO:0007669"/>
    <property type="project" value="UniProtKB-EC"/>
</dbReference>
<dbReference type="NCBIfam" id="TIGR01135">
    <property type="entry name" value="glmS"/>
    <property type="match status" value="1"/>
</dbReference>
<evidence type="ECO:0000256" key="3">
    <source>
        <dbReference type="ARBA" id="ARBA00016090"/>
    </source>
</evidence>
<organism evidence="10 11">
    <name type="scientific">Fannyhessea vaginae PB189-T1-4</name>
    <dbReference type="NCBI Taxonomy" id="866774"/>
    <lineage>
        <taxon>Bacteria</taxon>
        <taxon>Bacillati</taxon>
        <taxon>Actinomycetota</taxon>
        <taxon>Coriobacteriia</taxon>
        <taxon>Coriobacteriales</taxon>
        <taxon>Atopobiaceae</taxon>
        <taxon>Fannyhessea</taxon>
    </lineage>
</organism>
<evidence type="ECO:0000256" key="4">
    <source>
        <dbReference type="ARBA" id="ARBA00022576"/>
    </source>
</evidence>
<dbReference type="SUPFAM" id="SSF56235">
    <property type="entry name" value="N-terminal nucleophile aminohydrolases (Ntn hydrolases)"/>
    <property type="match status" value="1"/>
</dbReference>
<dbReference type="InterPro" id="IPR035466">
    <property type="entry name" value="GlmS/AgaS_SIS"/>
</dbReference>
<sequence>MCGIVGYTGRKQAQPFLLEGLAALEYRGYDSAGIELQAPNGNLVGTKCAGRVQTLIDRCKQTPLLGTCGIAHTRWATHGAPTDANSHPHLDETGRIAIVHNGIIENYQAIKNELLNKHHHLKSQTDSEVIAHLIGVELYENGAANVLEATRRACRALEGTWALAVICSDAPGELVVARKGSPLVIAPTEDGVYVASDTTPLAHASSQVLQLEDNQFARLTSAGEATIYDDEGCVVAHPTQLTIDWDASAATLGGFDDFMEKEIAEQPEAIERLLASYIEGRTLKLDTMALAKEDILVADRMYLVACGTSYHVGLIAKQYIEQWAHIPVFCEVASEFNYHEALITPHTLCCVITQSGETADTLCAQRRMRARGCKVIAITNVLGSSAAREADGVLYVKAGPEICVASTKAYTAQLVACELLALWLACMREEMTQAELAEHIDALKMLPSLMRDAISRTQQIDDVAPLFVNVHSSLFLGRGLNATTAYEGALKLKELSYLHAEGYAAGEMKHGPIALLEKGFVVVGIVAHDNVRTKMISNIQEVIARGATCIAVAPDGDRDVAAVCTHTLWIPRVPKAELSCLVSIIPLQMLARNVARLRGCDVDKPRNLAKSVTVE</sequence>
<feature type="domain" description="SIS" evidence="9">
    <location>
        <begin position="463"/>
        <end position="605"/>
    </location>
</feature>
<dbReference type="Proteomes" id="UP000004431">
    <property type="component" value="Unassembled WGS sequence"/>
</dbReference>
<evidence type="ECO:0000313" key="11">
    <source>
        <dbReference type="Proteomes" id="UP000004431"/>
    </source>
</evidence>
<dbReference type="InterPro" id="IPR005855">
    <property type="entry name" value="GFAT"/>
</dbReference>
<dbReference type="PROSITE" id="PS51464">
    <property type="entry name" value="SIS"/>
    <property type="match status" value="2"/>
</dbReference>
<dbReference type="CDD" id="cd05009">
    <property type="entry name" value="SIS_GlmS_GlmD_2"/>
    <property type="match status" value="1"/>
</dbReference>
<dbReference type="PROSITE" id="PS51278">
    <property type="entry name" value="GATASE_TYPE_2"/>
    <property type="match status" value="1"/>
</dbReference>
<comment type="catalytic activity">
    <reaction evidence="1">
        <text>D-fructose 6-phosphate + L-glutamine = D-glucosamine 6-phosphate + L-glutamate</text>
        <dbReference type="Rhea" id="RHEA:13237"/>
        <dbReference type="ChEBI" id="CHEBI:29985"/>
        <dbReference type="ChEBI" id="CHEBI:58359"/>
        <dbReference type="ChEBI" id="CHEBI:58725"/>
        <dbReference type="ChEBI" id="CHEBI:61527"/>
        <dbReference type="EC" id="2.6.1.16"/>
    </reaction>
</comment>
<evidence type="ECO:0000259" key="8">
    <source>
        <dbReference type="PROSITE" id="PS51278"/>
    </source>
</evidence>
<proteinExistence type="predicted"/>
<protein>
    <recommendedName>
        <fullName evidence="3">Glutamine--fructose-6-phosphate aminotransferase [isomerizing]</fullName>
        <ecNumber evidence="2">2.6.1.16</ecNumber>
    </recommendedName>
</protein>
<dbReference type="InterPro" id="IPR046348">
    <property type="entry name" value="SIS_dom_sf"/>
</dbReference>
<evidence type="ECO:0000256" key="7">
    <source>
        <dbReference type="ARBA" id="ARBA00022962"/>
    </source>
</evidence>
<keyword evidence="4 10" id="KW-0032">Aminotransferase</keyword>